<dbReference type="InterPro" id="IPR016181">
    <property type="entry name" value="Acyl_CoA_acyltransferase"/>
</dbReference>
<dbReference type="Gene3D" id="3.40.630.30">
    <property type="match status" value="1"/>
</dbReference>
<dbReference type="AlphaFoldDB" id="A0A4R5NBG0"/>
<dbReference type="InterPro" id="IPR050832">
    <property type="entry name" value="Bact_Acetyltransf"/>
</dbReference>
<keyword evidence="2" id="KW-0012">Acyltransferase</keyword>
<accession>A0A4R5NBG0</accession>
<name>A0A4R5NBG0_9LACO</name>
<evidence type="ECO:0000313" key="4">
    <source>
        <dbReference type="EMBL" id="TDG69567.1"/>
    </source>
</evidence>
<dbReference type="RefSeq" id="WP_010007186.1">
    <property type="nucleotide sequence ID" value="NZ_JAGYGP010000001.1"/>
</dbReference>
<dbReference type="Proteomes" id="UP000295681">
    <property type="component" value="Unassembled WGS sequence"/>
</dbReference>
<evidence type="ECO:0000259" key="3">
    <source>
        <dbReference type="PROSITE" id="PS51186"/>
    </source>
</evidence>
<comment type="caution">
    <text evidence="4">The sequence shown here is derived from an EMBL/GenBank/DDBJ whole genome shotgun (WGS) entry which is preliminary data.</text>
</comment>
<evidence type="ECO:0000256" key="2">
    <source>
        <dbReference type="ARBA" id="ARBA00023315"/>
    </source>
</evidence>
<dbReference type="Pfam" id="PF13673">
    <property type="entry name" value="Acetyltransf_10"/>
    <property type="match status" value="1"/>
</dbReference>
<evidence type="ECO:0000313" key="5">
    <source>
        <dbReference type="Proteomes" id="UP000295681"/>
    </source>
</evidence>
<evidence type="ECO:0000256" key="1">
    <source>
        <dbReference type="ARBA" id="ARBA00022679"/>
    </source>
</evidence>
<dbReference type="STRING" id="907931.GCA_000165675_01349"/>
<proteinExistence type="predicted"/>
<dbReference type="PROSITE" id="PS51186">
    <property type="entry name" value="GNAT"/>
    <property type="match status" value="1"/>
</dbReference>
<dbReference type="PANTHER" id="PTHR43877">
    <property type="entry name" value="AMINOALKYLPHOSPHONATE N-ACETYLTRANSFERASE-RELATED-RELATED"/>
    <property type="match status" value="1"/>
</dbReference>
<reference evidence="4 5" key="1">
    <citation type="journal article" date="2019" name="Appl. Microbiol. Biotechnol.">
        <title>Uncovering carbohydrate metabolism through a genotype-phenotype association study of 56 lactic acid bacteria genomes.</title>
        <authorList>
            <person name="Buron-Moles G."/>
            <person name="Chailyan A."/>
            <person name="Dolejs I."/>
            <person name="Forster J."/>
            <person name="Miks M.H."/>
        </authorList>
    </citation>
    <scope>NUCLEOTIDE SEQUENCE [LARGE SCALE GENOMIC DNA]</scope>
    <source>
        <strain evidence="4 5">ATCC 700006</strain>
    </source>
</reference>
<gene>
    <name evidence="4" type="ORF">C5L23_001029</name>
</gene>
<dbReference type="GO" id="GO:0016747">
    <property type="term" value="F:acyltransferase activity, transferring groups other than amino-acyl groups"/>
    <property type="evidence" value="ECO:0007669"/>
    <property type="project" value="InterPro"/>
</dbReference>
<keyword evidence="5" id="KW-1185">Reference proteome</keyword>
<dbReference type="InterPro" id="IPR000182">
    <property type="entry name" value="GNAT_dom"/>
</dbReference>
<feature type="domain" description="N-acetyltransferase" evidence="3">
    <location>
        <begin position="3"/>
        <end position="145"/>
    </location>
</feature>
<sequence length="146" mass="16647">MTIKIKHAYGLGEIQQDARMIRQAVFVEEQGFSAQDEYDHLDSTTIHIVAYTNTQAVATARLHEEQLGTWHIQRVATLASMRHQGIGRLLFDEIEALAPQFNIHTLTLGAQLQARHFYEQLGFNSHGDIFLDANVPHIEMIKLLNR</sequence>
<dbReference type="SUPFAM" id="SSF55729">
    <property type="entry name" value="Acyl-CoA N-acyltransferases (Nat)"/>
    <property type="match status" value="1"/>
</dbReference>
<organism evidence="4 5">
    <name type="scientific">Leuconostoc fallax</name>
    <dbReference type="NCBI Taxonomy" id="1251"/>
    <lineage>
        <taxon>Bacteria</taxon>
        <taxon>Bacillati</taxon>
        <taxon>Bacillota</taxon>
        <taxon>Bacilli</taxon>
        <taxon>Lactobacillales</taxon>
        <taxon>Lactobacillaceae</taxon>
        <taxon>Leuconostoc</taxon>
    </lineage>
</organism>
<dbReference type="CDD" id="cd04301">
    <property type="entry name" value="NAT_SF"/>
    <property type="match status" value="1"/>
</dbReference>
<dbReference type="EMBL" id="PUFI01000005">
    <property type="protein sequence ID" value="TDG69567.1"/>
    <property type="molecule type" value="Genomic_DNA"/>
</dbReference>
<keyword evidence="1" id="KW-0808">Transferase</keyword>
<protein>
    <recommendedName>
        <fullName evidence="3">N-acetyltransferase domain-containing protein</fullName>
    </recommendedName>
</protein>